<keyword evidence="2" id="KW-1185">Reference proteome</keyword>
<dbReference type="AlphaFoldDB" id="G0NP80"/>
<protein>
    <submittedName>
        <fullName evidence="1">Uncharacterized protein</fullName>
    </submittedName>
</protein>
<dbReference type="EMBL" id="GL379919">
    <property type="protein sequence ID" value="EGT35133.1"/>
    <property type="molecule type" value="Genomic_DNA"/>
</dbReference>
<sequence length="106" mass="12479">MTLRFFLIELFWKREHISVEEIEKSVKNRLLERFLHSLIHSSFLATLELVGLHALIILNSFFIYELYLSYLLVLSCDEIIVEAPIVSVSIIQTDRATLEEYSMMKN</sequence>
<name>G0NP80_CAEBE</name>
<gene>
    <name evidence="1" type="ORF">CAEBREN_02167</name>
</gene>
<evidence type="ECO:0000313" key="1">
    <source>
        <dbReference type="EMBL" id="EGT35133.1"/>
    </source>
</evidence>
<dbReference type="InParanoid" id="G0NP80"/>
<accession>G0NP80</accession>
<dbReference type="Proteomes" id="UP000008068">
    <property type="component" value="Unassembled WGS sequence"/>
</dbReference>
<reference evidence="2" key="1">
    <citation type="submission" date="2011-07" db="EMBL/GenBank/DDBJ databases">
        <authorList>
            <consortium name="Caenorhabditis brenneri Sequencing and Analysis Consortium"/>
            <person name="Wilson R.K."/>
        </authorList>
    </citation>
    <scope>NUCLEOTIDE SEQUENCE [LARGE SCALE GENOMIC DNA]</scope>
    <source>
        <strain evidence="2">PB2801</strain>
    </source>
</reference>
<dbReference type="HOGENOM" id="CLU_2225514_0_0_1"/>
<evidence type="ECO:0000313" key="2">
    <source>
        <dbReference type="Proteomes" id="UP000008068"/>
    </source>
</evidence>
<proteinExistence type="predicted"/>
<organism evidence="2">
    <name type="scientific">Caenorhabditis brenneri</name>
    <name type="common">Nematode worm</name>
    <dbReference type="NCBI Taxonomy" id="135651"/>
    <lineage>
        <taxon>Eukaryota</taxon>
        <taxon>Metazoa</taxon>
        <taxon>Ecdysozoa</taxon>
        <taxon>Nematoda</taxon>
        <taxon>Chromadorea</taxon>
        <taxon>Rhabditida</taxon>
        <taxon>Rhabditina</taxon>
        <taxon>Rhabditomorpha</taxon>
        <taxon>Rhabditoidea</taxon>
        <taxon>Rhabditidae</taxon>
        <taxon>Peloderinae</taxon>
        <taxon>Caenorhabditis</taxon>
    </lineage>
</organism>